<name>A0ABN9U000_9DINO</name>
<evidence type="ECO:0008006" key="3">
    <source>
        <dbReference type="Google" id="ProtNLM"/>
    </source>
</evidence>
<comment type="caution">
    <text evidence="1">The sequence shown here is derived from an EMBL/GenBank/DDBJ whole genome shotgun (WGS) entry which is preliminary data.</text>
</comment>
<dbReference type="EMBL" id="CAUYUJ010015282">
    <property type="protein sequence ID" value="CAK0851972.1"/>
    <property type="molecule type" value="Genomic_DNA"/>
</dbReference>
<proteinExistence type="predicted"/>
<organism evidence="1 2">
    <name type="scientific">Prorocentrum cordatum</name>
    <dbReference type="NCBI Taxonomy" id="2364126"/>
    <lineage>
        <taxon>Eukaryota</taxon>
        <taxon>Sar</taxon>
        <taxon>Alveolata</taxon>
        <taxon>Dinophyceae</taxon>
        <taxon>Prorocentrales</taxon>
        <taxon>Prorocentraceae</taxon>
        <taxon>Prorocentrum</taxon>
    </lineage>
</organism>
<protein>
    <recommendedName>
        <fullName evidence="3">TIR domain-containing protein</fullName>
    </recommendedName>
</protein>
<reference evidence="1" key="1">
    <citation type="submission" date="2023-10" db="EMBL/GenBank/DDBJ databases">
        <authorList>
            <person name="Chen Y."/>
            <person name="Shah S."/>
            <person name="Dougan E. K."/>
            <person name="Thang M."/>
            <person name="Chan C."/>
        </authorList>
    </citation>
    <scope>NUCLEOTIDE SEQUENCE [LARGE SCALE GENOMIC DNA]</scope>
</reference>
<accession>A0ABN9U000</accession>
<dbReference type="Gene3D" id="3.40.50.450">
    <property type="match status" value="1"/>
</dbReference>
<gene>
    <name evidence="1" type="ORF">PCOR1329_LOCUS43961</name>
</gene>
<sequence>MDRVAARLAAMGYEAWSMDQEVGYLDRAIGRLATARPTTPASRSSIAPCSTPGEFHRSNITASPDRERLWLSTFAKKLQEPEVVGLICILSSAYSKSQHCLQEMQYAIQQCSRSKGILLLMYEEFAMTPEMMFMTGSHHQAVVFPRVRTQCQCLSRCECAGDKLSRAAPVSEEWLTDLRPGCFTVHVSNVMMKNRHIRQSSFSRVNVAGRRTHGIGRQNSNISDTSGGEWDAKIVHQQLLEELIADMNLASIDDFLGFVGIIGSTAFFNPTSERICCEIGVRLASALPDTVAVCSGGFTGTGECISRAFHDARVRDGKPHRTYMVLPTTDPDIETVFKDKANTQVLGDGTTVFAPWDYGMTVFYGRSNAEKMAIMAVNSVLVMVEGGPGALKEALGCQQHGHWVVPVRCTGGATTNAEVGQQSPFHALLHLASEGEARWQWVLQAQQAWELLDRGEMASPTEVADAVVTVVRYLLTKQAELEQSTQMSKGVGSAINGPRGLRVLNNMAELTAFTQEFSAVVLFSGFGSKGQYDNMSEVEEILEFIVKDLDAAFGKNWLVMYGGSPYLEDVRTIAHVARLLRKKYEKILLAIQCDFYGNEMLCPSNKEEYAHMEGGALYTYKTQTVMDEHFHKKFLFGGYYRSCMPKQDKLCGASSVWYGSEMSALDVPNAHVIIGGGSVAADDAQESYNRKIPTFYARTRRRKKPTQVLRPKLSDRYGQMEHWANALGLPREEWFPRGPDM</sequence>
<evidence type="ECO:0000313" key="2">
    <source>
        <dbReference type="Proteomes" id="UP001189429"/>
    </source>
</evidence>
<dbReference type="Proteomes" id="UP001189429">
    <property type="component" value="Unassembled WGS sequence"/>
</dbReference>
<evidence type="ECO:0000313" key="1">
    <source>
        <dbReference type="EMBL" id="CAK0851972.1"/>
    </source>
</evidence>
<dbReference type="SUPFAM" id="SSF102405">
    <property type="entry name" value="MCP/YpsA-like"/>
    <property type="match status" value="1"/>
</dbReference>
<keyword evidence="2" id="KW-1185">Reference proteome</keyword>